<feature type="region of interest" description="Disordered" evidence="1">
    <location>
        <begin position="22"/>
        <end position="379"/>
    </location>
</feature>
<proteinExistence type="predicted"/>
<gene>
    <name evidence="3" type="ORF">GCM10010521_02670</name>
</gene>
<feature type="compositionally biased region" description="Pro residues" evidence="1">
    <location>
        <begin position="343"/>
        <end position="358"/>
    </location>
</feature>
<keyword evidence="4" id="KW-1185">Reference proteome</keyword>
<evidence type="ECO:0008006" key="5">
    <source>
        <dbReference type="Google" id="ProtNLM"/>
    </source>
</evidence>
<feature type="compositionally biased region" description="Low complexity" evidence="1">
    <location>
        <begin position="360"/>
        <end position="373"/>
    </location>
</feature>
<evidence type="ECO:0000313" key="3">
    <source>
        <dbReference type="EMBL" id="GAA3118510.1"/>
    </source>
</evidence>
<evidence type="ECO:0000313" key="4">
    <source>
        <dbReference type="Proteomes" id="UP001500893"/>
    </source>
</evidence>
<evidence type="ECO:0000256" key="1">
    <source>
        <dbReference type="SAM" id="MobiDB-lite"/>
    </source>
</evidence>
<keyword evidence="2" id="KW-1133">Transmembrane helix</keyword>
<organism evidence="3 4">
    <name type="scientific">Streptomyces rameus</name>
    <dbReference type="NCBI Taxonomy" id="68261"/>
    <lineage>
        <taxon>Bacteria</taxon>
        <taxon>Bacillati</taxon>
        <taxon>Actinomycetota</taxon>
        <taxon>Actinomycetes</taxon>
        <taxon>Kitasatosporales</taxon>
        <taxon>Streptomycetaceae</taxon>
        <taxon>Streptomyces</taxon>
    </lineage>
</organism>
<evidence type="ECO:0000256" key="2">
    <source>
        <dbReference type="SAM" id="Phobius"/>
    </source>
</evidence>
<comment type="caution">
    <text evidence="3">The sequence shown here is derived from an EMBL/GenBank/DDBJ whole genome shotgun (WGS) entry which is preliminary data.</text>
</comment>
<dbReference type="EMBL" id="BAAAVM010000001">
    <property type="protein sequence ID" value="GAA3118510.1"/>
    <property type="molecule type" value="Genomic_DNA"/>
</dbReference>
<dbReference type="Gene3D" id="2.60.120.260">
    <property type="entry name" value="Galactose-binding domain-like"/>
    <property type="match status" value="1"/>
</dbReference>
<feature type="compositionally biased region" description="Low complexity" evidence="1">
    <location>
        <begin position="223"/>
        <end position="256"/>
    </location>
</feature>
<feature type="compositionally biased region" description="Pro residues" evidence="1">
    <location>
        <begin position="319"/>
        <end position="334"/>
    </location>
</feature>
<dbReference type="Proteomes" id="UP001500893">
    <property type="component" value="Unassembled WGS sequence"/>
</dbReference>
<feature type="compositionally biased region" description="Basic and acidic residues" evidence="1">
    <location>
        <begin position="62"/>
        <end position="145"/>
    </location>
</feature>
<dbReference type="NCBIfam" id="NF047619">
    <property type="entry name" value="NADase_discoid"/>
    <property type="match status" value="1"/>
</dbReference>
<feature type="compositionally biased region" description="Pro residues" evidence="1">
    <location>
        <begin position="43"/>
        <end position="56"/>
    </location>
</feature>
<feature type="compositionally biased region" description="Low complexity" evidence="1">
    <location>
        <begin position="165"/>
        <end position="215"/>
    </location>
</feature>
<reference evidence="4" key="1">
    <citation type="journal article" date="2019" name="Int. J. Syst. Evol. Microbiol.">
        <title>The Global Catalogue of Microorganisms (GCM) 10K type strain sequencing project: providing services to taxonomists for standard genome sequencing and annotation.</title>
        <authorList>
            <consortium name="The Broad Institute Genomics Platform"/>
            <consortium name="The Broad Institute Genome Sequencing Center for Infectious Disease"/>
            <person name="Wu L."/>
            <person name="Ma J."/>
        </authorList>
    </citation>
    <scope>NUCLEOTIDE SEQUENCE [LARGE SCALE GENOMIC DNA]</scope>
    <source>
        <strain evidence="4">JCM 11574</strain>
    </source>
</reference>
<keyword evidence="2" id="KW-0472">Membrane</keyword>
<feature type="compositionally biased region" description="Pro residues" evidence="1">
    <location>
        <begin position="295"/>
        <end position="309"/>
    </location>
</feature>
<accession>A0ABP6MLF1</accession>
<name>A0ABP6MLF1_9ACTN</name>
<keyword evidence="2" id="KW-0812">Transmembrane</keyword>
<dbReference type="InterPro" id="IPR057561">
    <property type="entry name" value="NADase_transloc"/>
</dbReference>
<sequence>MRECPACGAANEATDDFCGNCGGYLGWSDDPGTRAARAGGPTPAVPDEPLGPPDAPGPGTHQDPDAPTHAPARDPDTRTHDPARDPDTRTHDPARDPEARTYDPDGELDARAHRPDQNPDARTHRPDQDPDARTHRPDQDPDARTHRTAGGSGRPADGTGPDTPAPRAAGGTRTAGDTGPDTPAPHGTTDTGPTGGTSPDTRPPGTAGTTSPAGDTGPGTAPGAGARTRRATGGTEGPAHSPGQSAARPSGEPASAGSGGSGRGRAVRTPHADSGVPPTARVVPPDETRRASPAPASPPPSPGAPPSAAPPSSRTGAEPSPPPTRPVSPPPIRPASPTRTVPPARPVPPTRPDAPRPVKPAKAAAPRPVVRPVTADEDSAGVPCPVCGTPNQPHRRFCRRCAAPLVAVAAPAPLPWWRTVWPFRRRTRAGSGRLTRLLVILAVVLALCAAGFLLLPAGRNLFEDTRDKLAKAKAVTPARVTATDQVPGHPPDLTTDGLSNRYWAVSGPGASVTYTFGKPFRLVDLIVTNGASKSAEEYARQARALRLDMEVTGQDGKVHRQEIDLSDKPGAQTVPVGISDVRRVRLTLGAPVGLTHGRRIALAEVEFFQRA</sequence>
<feature type="transmembrane region" description="Helical" evidence="2">
    <location>
        <begin position="434"/>
        <end position="455"/>
    </location>
</feature>
<protein>
    <recommendedName>
        <fullName evidence="5">Zinc ribbon domain-containing protein</fullName>
    </recommendedName>
</protein>